<dbReference type="InterPro" id="IPR051683">
    <property type="entry name" value="Enoyl-CoA_Hydratase/Isomerase"/>
</dbReference>
<dbReference type="RefSeq" id="WP_068349134.1">
    <property type="nucleotide sequence ID" value="NZ_LQBQ01000036.1"/>
</dbReference>
<dbReference type="Pfam" id="PF00378">
    <property type="entry name" value="ECH_1"/>
    <property type="match status" value="1"/>
</dbReference>
<dbReference type="GO" id="GO:0008300">
    <property type="term" value="P:isoprenoid catabolic process"/>
    <property type="evidence" value="ECO:0007669"/>
    <property type="project" value="TreeGrafter"/>
</dbReference>
<dbReference type="PANTHER" id="PTHR42964:SF1">
    <property type="entry name" value="POLYKETIDE BIOSYNTHESIS ENOYL-COA HYDRATASE PKSH-RELATED"/>
    <property type="match status" value="1"/>
</dbReference>
<proteinExistence type="inferred from homology"/>
<comment type="similarity">
    <text evidence="1">Belongs to the enoyl-CoA hydratase/isomerase family.</text>
</comment>
<dbReference type="EMBL" id="LQBQ01000036">
    <property type="protein sequence ID" value="KUJ76259.1"/>
    <property type="molecule type" value="Genomic_DNA"/>
</dbReference>
<dbReference type="InterPro" id="IPR001753">
    <property type="entry name" value="Enoyl-CoA_hydra/iso"/>
</dbReference>
<dbReference type="InterPro" id="IPR029045">
    <property type="entry name" value="ClpP/crotonase-like_dom_sf"/>
</dbReference>
<dbReference type="OrthoDB" id="9795613at2"/>
<accession>A0A0X3TKS7</accession>
<keyword evidence="3" id="KW-1185">Reference proteome</keyword>
<evidence type="ECO:0008006" key="4">
    <source>
        <dbReference type="Google" id="ProtNLM"/>
    </source>
</evidence>
<dbReference type="Proteomes" id="UP000053791">
    <property type="component" value="Unassembled WGS sequence"/>
</dbReference>
<dbReference type="SUPFAM" id="SSF52096">
    <property type="entry name" value="ClpP/crotonase"/>
    <property type="match status" value="1"/>
</dbReference>
<name>A0A0X3TKS7_9RHOB</name>
<dbReference type="InterPro" id="IPR014748">
    <property type="entry name" value="Enoyl-CoA_hydra_C"/>
</dbReference>
<sequence>MELPVSEQLELERDGAWLTVWFNTPEKRNPLTGERVAALIRLCEALQNSDIRGVTFRGRGGMFCAGGDLKAFRSILQGGARHEDVVQLSLQAADLFDAVSGLPQFTVMAVEGAAMAGGFGLACCGDYVLADEAARFALTEARIGLTPAQIAPFVVQRLGQRTARRLMLTGETLAGDAAREAGLVDRLVPPGEMEAAIADLRARMAAVAPQALAAIKRQVAALPTQTRAEQRQAAADSFAAAMLSDEAREGISAFLEKRKPQWAEN</sequence>
<evidence type="ECO:0000256" key="1">
    <source>
        <dbReference type="ARBA" id="ARBA00005254"/>
    </source>
</evidence>
<dbReference type="AlphaFoldDB" id="A0A0X3TKS7"/>
<comment type="caution">
    <text evidence="2">The sequence shown here is derived from an EMBL/GenBank/DDBJ whole genome shotgun (WGS) entry which is preliminary data.</text>
</comment>
<evidence type="ECO:0000313" key="2">
    <source>
        <dbReference type="EMBL" id="KUJ76259.1"/>
    </source>
</evidence>
<reference evidence="2 3" key="1">
    <citation type="submission" date="2015-12" db="EMBL/GenBank/DDBJ databases">
        <authorList>
            <person name="Shamseldin A."/>
            <person name="Moawad H."/>
            <person name="Abd El-Rahim W.M."/>
            <person name="Sadowsky M.J."/>
        </authorList>
    </citation>
    <scope>NUCLEOTIDE SEQUENCE [LARGE SCALE GENOMIC DNA]</scope>
    <source>
        <strain evidence="2 3">ZGT118</strain>
    </source>
</reference>
<dbReference type="Gene3D" id="1.10.12.10">
    <property type="entry name" value="Lyase 2-enoyl-coa Hydratase, Chain A, domain 2"/>
    <property type="match status" value="1"/>
</dbReference>
<organism evidence="2 3">
    <name type="scientific">Ruegeria marisrubri</name>
    <dbReference type="NCBI Taxonomy" id="1685379"/>
    <lineage>
        <taxon>Bacteria</taxon>
        <taxon>Pseudomonadati</taxon>
        <taxon>Pseudomonadota</taxon>
        <taxon>Alphaproteobacteria</taxon>
        <taxon>Rhodobacterales</taxon>
        <taxon>Roseobacteraceae</taxon>
        <taxon>Ruegeria</taxon>
    </lineage>
</organism>
<dbReference type="CDD" id="cd06558">
    <property type="entry name" value="crotonase-like"/>
    <property type="match status" value="1"/>
</dbReference>
<protein>
    <recommendedName>
        <fullName evidence="4">Enoyl-CoA hydratase</fullName>
    </recommendedName>
</protein>
<dbReference type="PANTHER" id="PTHR42964">
    <property type="entry name" value="ENOYL-COA HYDRATASE"/>
    <property type="match status" value="1"/>
</dbReference>
<dbReference type="STRING" id="1685379.AVO45_13195"/>
<gene>
    <name evidence="2" type="ORF">AVO45_13195</name>
</gene>
<dbReference type="GO" id="GO:0003824">
    <property type="term" value="F:catalytic activity"/>
    <property type="evidence" value="ECO:0007669"/>
    <property type="project" value="UniProtKB-ARBA"/>
</dbReference>
<dbReference type="Gene3D" id="3.90.226.10">
    <property type="entry name" value="2-enoyl-CoA Hydratase, Chain A, domain 1"/>
    <property type="match status" value="1"/>
</dbReference>
<evidence type="ECO:0000313" key="3">
    <source>
        <dbReference type="Proteomes" id="UP000053791"/>
    </source>
</evidence>